<name>A0A8D3AM56_SCOMX</name>
<proteinExistence type="predicted"/>
<sequence length="138" mass="15095">MAKSSNRIRMPDSFRVNQPTLSKKTWMGSLQQRTAEPALPLPATSGGQHCWPSAHWTSPQLRSAWQADTRHADRRVPVVAHAVLPPAGRRGIMSGPPGTRGRVSRASCAVTCRKKKRPMRCVTVRLPFCPAVLSSCAS</sequence>
<reference evidence="1" key="1">
    <citation type="submission" date="2023-05" db="EMBL/GenBank/DDBJ databases">
        <title>High-quality long-read genome of Scophthalmus maximus.</title>
        <authorList>
            <person name="Lien S."/>
            <person name="Martinez P."/>
        </authorList>
    </citation>
    <scope>NUCLEOTIDE SEQUENCE [LARGE SCALE GENOMIC DNA]</scope>
</reference>
<dbReference type="AlphaFoldDB" id="A0A8D3AM56"/>
<dbReference type="Ensembl" id="ENSSMAT00000020621.2">
    <property type="protein sequence ID" value="ENSSMAP00000020374.2"/>
    <property type="gene ID" value="ENSSMAG00000012505.2"/>
</dbReference>
<dbReference type="Proteomes" id="UP000694558">
    <property type="component" value="Chromosome 3"/>
</dbReference>
<accession>A0A8D3AM56</accession>
<reference evidence="1" key="2">
    <citation type="submission" date="2025-08" db="UniProtKB">
        <authorList>
            <consortium name="Ensembl"/>
        </authorList>
    </citation>
    <scope>IDENTIFICATION</scope>
</reference>
<dbReference type="GeneTree" id="ENSGT00940000177520"/>
<protein>
    <submittedName>
        <fullName evidence="1">Uncharacterized protein</fullName>
    </submittedName>
</protein>
<evidence type="ECO:0000313" key="2">
    <source>
        <dbReference type="Proteomes" id="UP000694558"/>
    </source>
</evidence>
<organism evidence="1 2">
    <name type="scientific">Scophthalmus maximus</name>
    <name type="common">Turbot</name>
    <name type="synonym">Psetta maxima</name>
    <dbReference type="NCBI Taxonomy" id="52904"/>
    <lineage>
        <taxon>Eukaryota</taxon>
        <taxon>Metazoa</taxon>
        <taxon>Chordata</taxon>
        <taxon>Craniata</taxon>
        <taxon>Vertebrata</taxon>
        <taxon>Euteleostomi</taxon>
        <taxon>Actinopterygii</taxon>
        <taxon>Neopterygii</taxon>
        <taxon>Teleostei</taxon>
        <taxon>Neoteleostei</taxon>
        <taxon>Acanthomorphata</taxon>
        <taxon>Carangaria</taxon>
        <taxon>Pleuronectiformes</taxon>
        <taxon>Pleuronectoidei</taxon>
        <taxon>Scophthalmidae</taxon>
        <taxon>Scophthalmus</taxon>
    </lineage>
</organism>
<evidence type="ECO:0000313" key="1">
    <source>
        <dbReference type="Ensembl" id="ENSSMAP00000020374.2"/>
    </source>
</evidence>